<dbReference type="Pfam" id="PF00069">
    <property type="entry name" value="Pkinase"/>
    <property type="match status" value="1"/>
</dbReference>
<dbReference type="PROSITE" id="PS50011">
    <property type="entry name" value="PROTEIN_KINASE_DOM"/>
    <property type="match status" value="1"/>
</dbReference>
<evidence type="ECO:0000256" key="5">
    <source>
        <dbReference type="ARBA" id="ARBA00022840"/>
    </source>
</evidence>
<keyword evidence="2" id="KW-0808">Transferase</keyword>
<dbReference type="PROSITE" id="PS00107">
    <property type="entry name" value="PROTEIN_KINASE_ATP"/>
    <property type="match status" value="1"/>
</dbReference>
<dbReference type="Gene3D" id="3.30.200.20">
    <property type="entry name" value="Phosphorylase Kinase, domain 1"/>
    <property type="match status" value="1"/>
</dbReference>
<dbReference type="PROSITE" id="PS00108">
    <property type="entry name" value="PROTEIN_KINASE_ST"/>
    <property type="match status" value="1"/>
</dbReference>
<keyword evidence="3 6" id="KW-0547">Nucleotide-binding</keyword>
<evidence type="ECO:0000256" key="4">
    <source>
        <dbReference type="ARBA" id="ARBA00022777"/>
    </source>
</evidence>
<evidence type="ECO:0000256" key="7">
    <source>
        <dbReference type="RuleBase" id="RU000304"/>
    </source>
</evidence>
<dbReference type="AlphaFoldDB" id="A0A0N5ADZ3"/>
<dbReference type="GO" id="GO:0004674">
    <property type="term" value="F:protein serine/threonine kinase activity"/>
    <property type="evidence" value="ECO:0007669"/>
    <property type="project" value="UniProtKB-KW"/>
</dbReference>
<name>A0A0N5ADZ3_9BILA</name>
<keyword evidence="5 6" id="KW-0067">ATP-binding</keyword>
<dbReference type="SUPFAM" id="SSF56112">
    <property type="entry name" value="Protein kinase-like (PK-like)"/>
    <property type="match status" value="1"/>
</dbReference>
<dbReference type="GO" id="GO:0005524">
    <property type="term" value="F:ATP binding"/>
    <property type="evidence" value="ECO:0007669"/>
    <property type="project" value="UniProtKB-UniRule"/>
</dbReference>
<evidence type="ECO:0000313" key="9">
    <source>
        <dbReference type="Proteomes" id="UP000046393"/>
    </source>
</evidence>
<accession>A0A0N5ADZ3</accession>
<feature type="binding site" evidence="6">
    <location>
        <position position="45"/>
    </location>
    <ligand>
        <name>ATP</name>
        <dbReference type="ChEBI" id="CHEBI:30616"/>
    </ligand>
</feature>
<dbReference type="InterPro" id="IPR008271">
    <property type="entry name" value="Ser/Thr_kinase_AS"/>
</dbReference>
<evidence type="ECO:0000256" key="6">
    <source>
        <dbReference type="PROSITE-ProRule" id="PRU10141"/>
    </source>
</evidence>
<dbReference type="PANTHER" id="PTHR24355:SF1">
    <property type="entry name" value="RIBOSOMAL PROTEIN S6 KINASE-RELATED PROTEIN"/>
    <property type="match status" value="1"/>
</dbReference>
<evidence type="ECO:0000256" key="1">
    <source>
        <dbReference type="ARBA" id="ARBA00022527"/>
    </source>
</evidence>
<dbReference type="InterPro" id="IPR011009">
    <property type="entry name" value="Kinase-like_dom_sf"/>
</dbReference>
<proteinExistence type="inferred from homology"/>
<comment type="similarity">
    <text evidence="7">Belongs to the protein kinase superfamily.</text>
</comment>
<dbReference type="Gene3D" id="1.10.510.10">
    <property type="entry name" value="Transferase(Phosphotransferase) domain 1"/>
    <property type="match status" value="1"/>
</dbReference>
<dbReference type="Proteomes" id="UP000046393">
    <property type="component" value="Unplaced"/>
</dbReference>
<dbReference type="STRING" id="451379.A0A0N5ADZ3"/>
<evidence type="ECO:0000256" key="3">
    <source>
        <dbReference type="ARBA" id="ARBA00022741"/>
    </source>
</evidence>
<dbReference type="SMART" id="SM00220">
    <property type="entry name" value="S_TKc"/>
    <property type="match status" value="1"/>
</dbReference>
<organism evidence="9 10">
    <name type="scientific">Syphacia muris</name>
    <dbReference type="NCBI Taxonomy" id="451379"/>
    <lineage>
        <taxon>Eukaryota</taxon>
        <taxon>Metazoa</taxon>
        <taxon>Ecdysozoa</taxon>
        <taxon>Nematoda</taxon>
        <taxon>Chromadorea</taxon>
        <taxon>Rhabditida</taxon>
        <taxon>Spirurina</taxon>
        <taxon>Oxyuridomorpha</taxon>
        <taxon>Oxyuroidea</taxon>
        <taxon>Oxyuridae</taxon>
        <taxon>Syphacia</taxon>
    </lineage>
</organism>
<keyword evidence="9" id="KW-1185">Reference proteome</keyword>
<evidence type="ECO:0000313" key="10">
    <source>
        <dbReference type="WBParaSite" id="SMUV_0000242501-mRNA-1"/>
    </source>
</evidence>
<keyword evidence="1 7" id="KW-0723">Serine/threonine-protein kinase</keyword>
<protein>
    <submittedName>
        <fullName evidence="10">Protein kinase domain-containing protein</fullName>
    </submittedName>
</protein>
<evidence type="ECO:0000256" key="2">
    <source>
        <dbReference type="ARBA" id="ARBA00022679"/>
    </source>
</evidence>
<feature type="domain" description="Protein kinase" evidence="8">
    <location>
        <begin position="15"/>
        <end position="261"/>
    </location>
</feature>
<reference evidence="10" key="1">
    <citation type="submission" date="2017-02" db="UniProtKB">
        <authorList>
            <consortium name="WormBaseParasite"/>
        </authorList>
    </citation>
    <scope>IDENTIFICATION</scope>
</reference>
<dbReference type="InterPro" id="IPR017441">
    <property type="entry name" value="Protein_kinase_ATP_BS"/>
</dbReference>
<evidence type="ECO:0000259" key="8">
    <source>
        <dbReference type="PROSITE" id="PS50011"/>
    </source>
</evidence>
<sequence>MPEFLNKTMITEDDFTLLNCIGRGAFGCVYQICLKNNPKVVFALKVQKKCEILSQNVANQVKNEASIQVTFQYKHVFITCWQSRTKLFTLMQCSGGYGDLRNLWEDFGPFKSSLIRIYAAEIAIALDYCHRNSVIYRDLKLENVTLTVDGHIQITDFGFAKRLADDDRTTTICGTLQYMAPEVAFGQPYSKYIDWWCFGVLLHVLHTGHYPYPNSEAKSHSDLGTTLICNFIIFFKVFQLLDVNLAKRICSYNAVRDHSFFRLFEWDVVAIRKVRTSKVFVCHL</sequence>
<dbReference type="InterPro" id="IPR000719">
    <property type="entry name" value="Prot_kinase_dom"/>
</dbReference>
<dbReference type="PANTHER" id="PTHR24355">
    <property type="entry name" value="G PROTEIN-COUPLED RECEPTOR KINASE/RIBOSOMAL PROTEIN S6 KINASE"/>
    <property type="match status" value="1"/>
</dbReference>
<keyword evidence="4" id="KW-0418">Kinase</keyword>
<dbReference type="WBParaSite" id="SMUV_0000242501-mRNA-1">
    <property type="protein sequence ID" value="SMUV_0000242501-mRNA-1"/>
    <property type="gene ID" value="SMUV_0000242501"/>
</dbReference>